<dbReference type="InterPro" id="IPR002843">
    <property type="entry name" value="ATPase_V0-cplx_csu/dsu"/>
</dbReference>
<dbReference type="InterPro" id="IPR050873">
    <property type="entry name" value="V-ATPase_V0D/AC39_subunit"/>
</dbReference>
<comment type="similarity">
    <text evidence="1 6">Belongs to the V-ATPase V0D/AC39 subunit family.</text>
</comment>
<evidence type="ECO:0000256" key="5">
    <source>
        <dbReference type="ARBA" id="ARBA00023310"/>
    </source>
</evidence>
<dbReference type="Pfam" id="PF01992">
    <property type="entry name" value="vATP-synt_AC39"/>
    <property type="match status" value="1"/>
</dbReference>
<dbReference type="Proteomes" id="UP000277766">
    <property type="component" value="Unassembled WGS sequence"/>
</dbReference>
<evidence type="ECO:0000256" key="3">
    <source>
        <dbReference type="ARBA" id="ARBA00022781"/>
    </source>
</evidence>
<evidence type="ECO:0000256" key="2">
    <source>
        <dbReference type="ARBA" id="ARBA00022448"/>
    </source>
</evidence>
<evidence type="ECO:0000256" key="4">
    <source>
        <dbReference type="ARBA" id="ARBA00023065"/>
    </source>
</evidence>
<dbReference type="AlphaFoldDB" id="A0A431W318"/>
<dbReference type="Gene3D" id="1.10.132.50">
    <property type="entry name" value="ATP synthase (C/AC39) subunit, domain 3"/>
    <property type="match status" value="1"/>
</dbReference>
<dbReference type="OrthoDB" id="73785at2"/>
<comment type="caution">
    <text evidence="7">The sequence shown here is derived from an EMBL/GenBank/DDBJ whole genome shotgun (WGS) entry which is preliminary data.</text>
</comment>
<protein>
    <recommendedName>
        <fullName evidence="6">V-type ATP synthase subunit C</fullName>
    </recommendedName>
    <alternativeName>
        <fullName evidence="6">V-ATPase subunit C</fullName>
    </alternativeName>
</protein>
<dbReference type="RefSeq" id="WP_126351165.1">
    <property type="nucleotide sequence ID" value="NZ_CP086380.1"/>
</dbReference>
<comment type="function">
    <text evidence="6">Produces ATP from ADP in the presence of a proton gradient across the membrane.</text>
</comment>
<dbReference type="PANTHER" id="PTHR38682">
    <property type="entry name" value="V-TYPE ATP SYNTHASE SUBUNIT C"/>
    <property type="match status" value="1"/>
</dbReference>
<dbReference type="GO" id="GO:0042777">
    <property type="term" value="P:proton motive force-driven plasma membrane ATP synthesis"/>
    <property type="evidence" value="ECO:0007669"/>
    <property type="project" value="UniProtKB-UniRule"/>
</dbReference>
<dbReference type="InterPro" id="IPR014272">
    <property type="entry name" value="ATPase_V0-cplx_csu"/>
</dbReference>
<keyword evidence="2 6" id="KW-0813">Transport</keyword>
<dbReference type="HAMAP" id="MF_00314">
    <property type="entry name" value="ATP_synth_C_arch"/>
    <property type="match status" value="1"/>
</dbReference>
<evidence type="ECO:0000256" key="1">
    <source>
        <dbReference type="ARBA" id="ARBA00006709"/>
    </source>
</evidence>
<dbReference type="PANTHER" id="PTHR38682:SF1">
    <property type="entry name" value="V-TYPE ATP SYNTHASE SUBUNIT C"/>
    <property type="match status" value="1"/>
</dbReference>
<reference evidence="7 8" key="1">
    <citation type="submission" date="2018-12" db="EMBL/GenBank/DDBJ databases">
        <title>Deinococcus radiophilus ATCC 27603 genome sequencing and assembly.</title>
        <authorList>
            <person name="Maclea K.S."/>
            <person name="Maynard C.R."/>
        </authorList>
    </citation>
    <scope>NUCLEOTIDE SEQUENCE [LARGE SCALE GENOMIC DNA]</scope>
    <source>
        <strain evidence="7 8">ATCC 27603</strain>
    </source>
</reference>
<dbReference type="Gene3D" id="1.20.1690.10">
    <property type="entry name" value="V-type ATP synthase subunit C domain"/>
    <property type="match status" value="2"/>
</dbReference>
<organism evidence="7 8">
    <name type="scientific">Deinococcus radiophilus</name>
    <dbReference type="NCBI Taxonomy" id="32062"/>
    <lineage>
        <taxon>Bacteria</taxon>
        <taxon>Thermotogati</taxon>
        <taxon>Deinococcota</taxon>
        <taxon>Deinococci</taxon>
        <taxon>Deinococcales</taxon>
        <taxon>Deinococcaceae</taxon>
        <taxon>Deinococcus</taxon>
    </lineage>
</organism>
<keyword evidence="5 6" id="KW-0066">ATP synthesis</keyword>
<dbReference type="GO" id="GO:0033179">
    <property type="term" value="C:proton-transporting V-type ATPase, V0 domain"/>
    <property type="evidence" value="ECO:0007669"/>
    <property type="project" value="InterPro"/>
</dbReference>
<evidence type="ECO:0000313" key="7">
    <source>
        <dbReference type="EMBL" id="RTR29820.1"/>
    </source>
</evidence>
<dbReference type="GO" id="GO:0046933">
    <property type="term" value="F:proton-transporting ATP synthase activity, rotational mechanism"/>
    <property type="evidence" value="ECO:0007669"/>
    <property type="project" value="UniProtKB-UniRule"/>
</dbReference>
<keyword evidence="8" id="KW-1185">Reference proteome</keyword>
<evidence type="ECO:0000313" key="8">
    <source>
        <dbReference type="Proteomes" id="UP000277766"/>
    </source>
</evidence>
<dbReference type="InterPro" id="IPR044911">
    <property type="entry name" value="V-type_ATPase_csu/dsu_dom_3"/>
</dbReference>
<dbReference type="SUPFAM" id="SSF103486">
    <property type="entry name" value="V-type ATP synthase subunit C"/>
    <property type="match status" value="1"/>
</dbReference>
<dbReference type="GO" id="GO:0046961">
    <property type="term" value="F:proton-transporting ATPase activity, rotational mechanism"/>
    <property type="evidence" value="ECO:0007669"/>
    <property type="project" value="InterPro"/>
</dbReference>
<dbReference type="EMBL" id="RXPE01000003">
    <property type="protein sequence ID" value="RTR29820.1"/>
    <property type="molecule type" value="Genomic_DNA"/>
</dbReference>
<dbReference type="InterPro" id="IPR036079">
    <property type="entry name" value="ATPase_csu/dsu_sf"/>
</dbReference>
<accession>A0A431W318</accession>
<gene>
    <name evidence="6" type="primary">atpC</name>
    <name evidence="7" type="ORF">EJ104_02415</name>
</gene>
<proteinExistence type="inferred from homology"/>
<keyword evidence="4 6" id="KW-0406">Ion transport</keyword>
<sequence length="327" mass="34679">MPDDYAYINTRVRMMRNALLDGRSLESALAASSYPEFLRVLSETGFAANLRETTAEGAGLPELDRALSRSLFATTQKVLGFADGNAKREIETLLMRWDLVNLKTVARGVVAGRGVDAIRSSLIPGGTIKPSLLESAAGSSDLAGVASAISVSAHPLAAAFRKGVGAYQASGNLLNLEVALDQGYYNHVRKVAQDTSLRTYVGREIDITNALMARQAQAAGVPLEQDFFVPGGRLDAAGYARLSSGDTSASPDIAAIMDAPSPQAAEVAARAALDRAARSIGVSDPMGVGIILDFLRRKEIEAAKLRLIGRGKYYGLPEEQIRQEVGA</sequence>
<dbReference type="InterPro" id="IPR035067">
    <property type="entry name" value="V-type_ATPase_csu/dsu"/>
</dbReference>
<name>A0A431W318_9DEIO</name>
<dbReference type="GO" id="GO:0005524">
    <property type="term" value="F:ATP binding"/>
    <property type="evidence" value="ECO:0007669"/>
    <property type="project" value="UniProtKB-UniRule"/>
</dbReference>
<evidence type="ECO:0000256" key="6">
    <source>
        <dbReference type="HAMAP-Rule" id="MF_00314"/>
    </source>
</evidence>
<keyword evidence="3 6" id="KW-0375">Hydrogen ion transport</keyword>